<comment type="caution">
    <text evidence="9">The sequence shown here is derived from an EMBL/GenBank/DDBJ whole genome shotgun (WGS) entry which is preliminary data.</text>
</comment>
<dbReference type="AlphaFoldDB" id="D2YAW0"/>
<dbReference type="PANTHER" id="PTHR33931:SF5">
    <property type="entry name" value="UPF0299 MEMBRANE PROTEIN YOHJ"/>
    <property type="match status" value="1"/>
</dbReference>
<comment type="similarity">
    <text evidence="2 8">Belongs to the UPF0299 family.</text>
</comment>
<protein>
    <recommendedName>
        <fullName evidence="8">UPF0299 membrane protein VMB_06570</fullName>
    </recommendedName>
</protein>
<evidence type="ECO:0000256" key="6">
    <source>
        <dbReference type="ARBA" id="ARBA00022989"/>
    </source>
</evidence>
<proteinExistence type="inferred from homology"/>
<reference evidence="9 10" key="1">
    <citation type="journal article" date="2009" name="BMC Evol. Biol.">
        <title>Genomic taxonomy of Vibrios.</title>
        <authorList>
            <person name="Thompson C.C."/>
            <person name="Vicente A.C."/>
            <person name="Souza R.C."/>
            <person name="Vasconcelos A.T."/>
            <person name="Vesth T."/>
            <person name="Alves N.Jr."/>
            <person name="Ussery D.W."/>
            <person name="Iida T."/>
            <person name="Thompson F.L."/>
        </authorList>
    </citation>
    <scope>NUCLEOTIDE SEQUENCE [LARGE SCALE GENOMIC DNA]</scope>
    <source>
        <strain evidence="9 10">VM603</strain>
    </source>
</reference>
<feature type="transmembrane region" description="Helical" evidence="8">
    <location>
        <begin position="21"/>
        <end position="41"/>
    </location>
</feature>
<dbReference type="GO" id="GO:0005886">
    <property type="term" value="C:plasma membrane"/>
    <property type="evidence" value="ECO:0007669"/>
    <property type="project" value="UniProtKB-SubCell"/>
</dbReference>
<keyword evidence="3 8" id="KW-1003">Cell membrane</keyword>
<keyword evidence="6 8" id="KW-1133">Transmembrane helix</keyword>
<dbReference type="HAMAP" id="MF_01144">
    <property type="entry name" value="UPF0299"/>
    <property type="match status" value="1"/>
</dbReference>
<dbReference type="Proteomes" id="UP000004827">
    <property type="component" value="Unassembled WGS sequence"/>
</dbReference>
<dbReference type="InterPro" id="IPR005538">
    <property type="entry name" value="LrgA/CidA"/>
</dbReference>
<evidence type="ECO:0000256" key="3">
    <source>
        <dbReference type="ARBA" id="ARBA00022475"/>
    </source>
</evidence>
<dbReference type="Pfam" id="PF03788">
    <property type="entry name" value="LrgA"/>
    <property type="match status" value="1"/>
</dbReference>
<evidence type="ECO:0000256" key="4">
    <source>
        <dbReference type="ARBA" id="ARBA00022519"/>
    </source>
</evidence>
<gene>
    <name evidence="9" type="ORF">VMB_06570</name>
</gene>
<evidence type="ECO:0000313" key="10">
    <source>
        <dbReference type="Proteomes" id="UP000004827"/>
    </source>
</evidence>
<evidence type="ECO:0000256" key="5">
    <source>
        <dbReference type="ARBA" id="ARBA00022692"/>
    </source>
</evidence>
<dbReference type="InterPro" id="IPR022957">
    <property type="entry name" value="Uncharacterised_UPF0299"/>
</dbReference>
<evidence type="ECO:0000256" key="2">
    <source>
        <dbReference type="ARBA" id="ARBA00006979"/>
    </source>
</evidence>
<accession>D2YAW0</accession>
<evidence type="ECO:0000313" key="9">
    <source>
        <dbReference type="EMBL" id="EEW08058.1"/>
    </source>
</evidence>
<name>D2YAW0_VIBMI</name>
<keyword evidence="5 8" id="KW-0812">Transmembrane</keyword>
<feature type="transmembrane region" description="Helical" evidence="8">
    <location>
        <begin position="105"/>
        <end position="128"/>
    </location>
</feature>
<keyword evidence="7 8" id="KW-0472">Membrane</keyword>
<organism evidence="9 10">
    <name type="scientific">Vibrio mimicus VM603</name>
    <dbReference type="NCBI Taxonomy" id="671074"/>
    <lineage>
        <taxon>Bacteria</taxon>
        <taxon>Pseudomonadati</taxon>
        <taxon>Pseudomonadota</taxon>
        <taxon>Gammaproteobacteria</taxon>
        <taxon>Vibrionales</taxon>
        <taxon>Vibrionaceae</taxon>
        <taxon>Vibrio</taxon>
    </lineage>
</organism>
<feature type="transmembrane region" description="Helical" evidence="8">
    <location>
        <begin position="80"/>
        <end position="99"/>
    </location>
</feature>
<evidence type="ECO:0000256" key="7">
    <source>
        <dbReference type="ARBA" id="ARBA00023136"/>
    </source>
</evidence>
<dbReference type="PANTHER" id="PTHR33931">
    <property type="entry name" value="HOLIN-LIKE PROTEIN CIDA-RELATED"/>
    <property type="match status" value="1"/>
</dbReference>
<feature type="transmembrane region" description="Helical" evidence="8">
    <location>
        <begin position="47"/>
        <end position="68"/>
    </location>
</feature>
<dbReference type="EMBL" id="ACYU01000020">
    <property type="protein sequence ID" value="EEW08058.1"/>
    <property type="molecule type" value="Genomic_DNA"/>
</dbReference>
<keyword evidence="4" id="KW-0997">Cell inner membrane</keyword>
<evidence type="ECO:0000256" key="8">
    <source>
        <dbReference type="HAMAP-Rule" id="MF_01144"/>
    </source>
</evidence>
<sequence>MKSSLTNVYFYLLTSLMIKKIAQYCVSMGLIFLCLLAGINLQTWLGIAIPGSIIGLLILFGLMASGLVPVEWVKPSATLFIRYMILLFVPISVGLMVHFDTLLANLAPILASAIGGTLIVMITLGLILDRMLKKGKKSCG</sequence>
<evidence type="ECO:0000256" key="1">
    <source>
        <dbReference type="ARBA" id="ARBA00004429"/>
    </source>
</evidence>
<comment type="subcellular location">
    <subcellularLocation>
        <location evidence="1">Cell inner membrane</location>
        <topology evidence="1">Multi-pass membrane protein</topology>
    </subcellularLocation>
    <subcellularLocation>
        <location evidence="8">Cell membrane</location>
        <topology evidence="8">Multi-pass membrane protein</topology>
    </subcellularLocation>
</comment>